<sequence>MGVTHGQLGIESRGEGSKEEGWLATARPRPRPASKGRPSAGVATRRGSACRHDGLRPTHKGGSRPQRGARKGSRCRAACASGGRQQPACKGLPPVCKPQGVTSNDQAARGGCPQHACRGAVANDQPPRGYRLRWGNDDNGVEGSKERARASF</sequence>
<accession>A0A426WYI3</accession>
<dbReference type="AlphaFoldDB" id="A0A426WYI3"/>
<evidence type="ECO:0000256" key="1">
    <source>
        <dbReference type="SAM" id="MobiDB-lite"/>
    </source>
</evidence>
<gene>
    <name evidence="2" type="ORF">B296_00049548</name>
</gene>
<evidence type="ECO:0000313" key="2">
    <source>
        <dbReference type="EMBL" id="RRT32311.1"/>
    </source>
</evidence>
<feature type="region of interest" description="Disordered" evidence="1">
    <location>
        <begin position="1"/>
        <end position="73"/>
    </location>
</feature>
<reference evidence="2 3" key="1">
    <citation type="journal article" date="2014" name="Agronomy (Basel)">
        <title>A Draft Genome Sequence for Ensete ventricosum, the Drought-Tolerant Tree Against Hunger.</title>
        <authorList>
            <person name="Harrison J."/>
            <person name="Moore K.A."/>
            <person name="Paszkiewicz K."/>
            <person name="Jones T."/>
            <person name="Grant M."/>
            <person name="Ambacheew D."/>
            <person name="Muzemil S."/>
            <person name="Studholme D.J."/>
        </authorList>
    </citation>
    <scope>NUCLEOTIDE SEQUENCE [LARGE SCALE GENOMIC DNA]</scope>
</reference>
<feature type="compositionally biased region" description="Basic and acidic residues" evidence="1">
    <location>
        <begin position="143"/>
        <end position="152"/>
    </location>
</feature>
<proteinExistence type="predicted"/>
<evidence type="ECO:0000313" key="3">
    <source>
        <dbReference type="Proteomes" id="UP000287651"/>
    </source>
</evidence>
<comment type="caution">
    <text evidence="2">The sequence shown here is derived from an EMBL/GenBank/DDBJ whole genome shotgun (WGS) entry which is preliminary data.</text>
</comment>
<protein>
    <submittedName>
        <fullName evidence="2">Uncharacterized protein</fullName>
    </submittedName>
</protein>
<dbReference type="Proteomes" id="UP000287651">
    <property type="component" value="Unassembled WGS sequence"/>
</dbReference>
<dbReference type="EMBL" id="AMZH03032651">
    <property type="protein sequence ID" value="RRT32311.1"/>
    <property type="molecule type" value="Genomic_DNA"/>
</dbReference>
<organism evidence="2 3">
    <name type="scientific">Ensete ventricosum</name>
    <name type="common">Abyssinian banana</name>
    <name type="synonym">Musa ensete</name>
    <dbReference type="NCBI Taxonomy" id="4639"/>
    <lineage>
        <taxon>Eukaryota</taxon>
        <taxon>Viridiplantae</taxon>
        <taxon>Streptophyta</taxon>
        <taxon>Embryophyta</taxon>
        <taxon>Tracheophyta</taxon>
        <taxon>Spermatophyta</taxon>
        <taxon>Magnoliopsida</taxon>
        <taxon>Liliopsida</taxon>
        <taxon>Zingiberales</taxon>
        <taxon>Musaceae</taxon>
        <taxon>Ensete</taxon>
    </lineage>
</organism>
<feature type="compositionally biased region" description="Basic residues" evidence="1">
    <location>
        <begin position="57"/>
        <end position="73"/>
    </location>
</feature>
<feature type="region of interest" description="Disordered" evidence="1">
    <location>
        <begin position="121"/>
        <end position="152"/>
    </location>
</feature>
<name>A0A426WYI3_ENSVE</name>
<feature type="compositionally biased region" description="Basic and acidic residues" evidence="1">
    <location>
        <begin position="12"/>
        <end position="21"/>
    </location>
</feature>